<dbReference type="AlphaFoldDB" id="A0A0H3FGZ1"/>
<dbReference type="eggNOG" id="ENOG5031S9D">
    <property type="taxonomic scope" value="Bacteria"/>
</dbReference>
<organism evidence="1 2">
    <name type="scientific">Rahnella sp. (strain Y9602)</name>
    <dbReference type="NCBI Taxonomy" id="2703885"/>
    <lineage>
        <taxon>Bacteria</taxon>
        <taxon>Pseudomonadati</taxon>
        <taxon>Pseudomonadota</taxon>
        <taxon>Gammaproteobacteria</taxon>
        <taxon>Enterobacterales</taxon>
        <taxon>Yersiniaceae</taxon>
        <taxon>Rahnella</taxon>
    </lineage>
</organism>
<gene>
    <name evidence="1" type="ordered locus">Rahaq_2555</name>
</gene>
<evidence type="ECO:0000313" key="1">
    <source>
        <dbReference type="EMBL" id="ADW74162.1"/>
    </source>
</evidence>
<accession>A0A0H3FGZ1</accession>
<dbReference type="KEGG" id="rah:Rahaq_2555"/>
<dbReference type="Proteomes" id="UP000007257">
    <property type="component" value="Chromosome"/>
</dbReference>
<dbReference type="EMBL" id="CP002505">
    <property type="protein sequence ID" value="ADW74162.1"/>
    <property type="molecule type" value="Genomic_DNA"/>
</dbReference>
<dbReference type="HOGENOM" id="CLU_2900979_0_0_6"/>
<name>A0A0H3FGZ1_RAHSY</name>
<protein>
    <submittedName>
        <fullName evidence="1">Uncharacterized protein</fullName>
    </submittedName>
</protein>
<proteinExistence type="predicted"/>
<sequence length="62" mass="7078">MNAGSEITRVGSKFLLSPSALGIFKTVCRKDFAFKHAERRRCDEFEIYSKQKRKNPVMSPGL</sequence>
<reference evidence="2" key="1">
    <citation type="submission" date="2011-01" db="EMBL/GenBank/DDBJ databases">
        <title>Complete sequence of chromosome of Rahnella sp. Y9602.</title>
        <authorList>
            <consortium name="US DOE Joint Genome Institute"/>
            <person name="Lucas S."/>
            <person name="Copeland A."/>
            <person name="Lapidus A."/>
            <person name="Cheng J.-F."/>
            <person name="Goodwin L."/>
            <person name="Pitluck S."/>
            <person name="Lu M."/>
            <person name="Detter J.C."/>
            <person name="Han C."/>
            <person name="Tapia R."/>
            <person name="Land M."/>
            <person name="Hauser L."/>
            <person name="Kyrpides N."/>
            <person name="Ivanova N."/>
            <person name="Ovchinnikova G."/>
            <person name="Pagani I."/>
            <person name="Sobecky P.A."/>
            <person name="Martinez R.J."/>
            <person name="Woyke T."/>
        </authorList>
    </citation>
    <scope>NUCLEOTIDE SEQUENCE [LARGE SCALE GENOMIC DNA]</scope>
    <source>
        <strain evidence="2">Y9602</strain>
    </source>
</reference>
<evidence type="ECO:0000313" key="2">
    <source>
        <dbReference type="Proteomes" id="UP000007257"/>
    </source>
</evidence>
<reference evidence="1 2" key="2">
    <citation type="journal article" date="2012" name="J. Bacteriol.">
        <title>Complete Genome Sequence of Rahnella sp. Strain Y9602, a Gammaproteobacterium Isolate from Metal- and Radionuclide-Contaminated Soil.</title>
        <authorList>
            <person name="Martinez R.J."/>
            <person name="Bruce D."/>
            <person name="Detter C."/>
            <person name="Goodwin L.A."/>
            <person name="Han J."/>
            <person name="Han C.S."/>
            <person name="Held B."/>
            <person name="Land M.L."/>
            <person name="Mikhailova N."/>
            <person name="Nolan M."/>
            <person name="Pennacchio L."/>
            <person name="Pitluck S."/>
            <person name="Tapia R."/>
            <person name="Woyke T."/>
            <person name="Sobecky P.A."/>
        </authorList>
    </citation>
    <scope>NUCLEOTIDE SEQUENCE [LARGE SCALE GENOMIC DNA]</scope>
    <source>
        <strain evidence="1 2">Y9602</strain>
    </source>
</reference>